<evidence type="ECO:0000256" key="1">
    <source>
        <dbReference type="SAM" id="Phobius"/>
    </source>
</evidence>
<feature type="transmembrane region" description="Helical" evidence="1">
    <location>
        <begin position="164"/>
        <end position="183"/>
    </location>
</feature>
<sequence length="221" mass="22862">MNHKINAFARIGGIAGIGFAALILLLNVLVLVPAGLPTPGSEPEDAVAFFGAEAGAMRLGTVFLPFVWVVATVFGAGAVAAVRDGERERGEAWALVGFAGILLQNLNMTTVSAVRLALAHTQAEESATALWALHEALFGLNGTFLALALVGLSTAGRRGGVIPTWLAAMGFGAAALQFASAVLTPQVMDGGNALGLLGLTGWLIWVAWLVLYGAFLIRGRR</sequence>
<feature type="transmembrane region" description="Helical" evidence="1">
    <location>
        <begin position="12"/>
        <end position="36"/>
    </location>
</feature>
<gene>
    <name evidence="2" type="ORF">SAMN05216270_103387</name>
</gene>
<keyword evidence="1" id="KW-0472">Membrane</keyword>
<feature type="transmembrane region" description="Helical" evidence="1">
    <location>
        <begin position="130"/>
        <end position="152"/>
    </location>
</feature>
<dbReference type="Proteomes" id="UP000198949">
    <property type="component" value="Unassembled WGS sequence"/>
</dbReference>
<keyword evidence="1" id="KW-0812">Transmembrane</keyword>
<name>A0A1G6U9T4_9ACTN</name>
<feature type="transmembrane region" description="Helical" evidence="1">
    <location>
        <begin position="195"/>
        <end position="217"/>
    </location>
</feature>
<dbReference type="Pfam" id="PF14329">
    <property type="entry name" value="DUF4386"/>
    <property type="match status" value="1"/>
</dbReference>
<evidence type="ECO:0000313" key="2">
    <source>
        <dbReference type="EMBL" id="SDD38041.1"/>
    </source>
</evidence>
<proteinExistence type="predicted"/>
<dbReference type="EMBL" id="FNAD01000003">
    <property type="protein sequence ID" value="SDD38041.1"/>
    <property type="molecule type" value="Genomic_DNA"/>
</dbReference>
<dbReference type="OrthoDB" id="3699675at2"/>
<evidence type="ECO:0008006" key="4">
    <source>
        <dbReference type="Google" id="ProtNLM"/>
    </source>
</evidence>
<keyword evidence="1" id="KW-1133">Transmembrane helix</keyword>
<feature type="transmembrane region" description="Helical" evidence="1">
    <location>
        <begin position="92"/>
        <end position="118"/>
    </location>
</feature>
<dbReference type="InterPro" id="IPR025495">
    <property type="entry name" value="DUF4386"/>
</dbReference>
<organism evidence="2 3">
    <name type="scientific">Glycomyces harbinensis</name>
    <dbReference type="NCBI Taxonomy" id="58114"/>
    <lineage>
        <taxon>Bacteria</taxon>
        <taxon>Bacillati</taxon>
        <taxon>Actinomycetota</taxon>
        <taxon>Actinomycetes</taxon>
        <taxon>Glycomycetales</taxon>
        <taxon>Glycomycetaceae</taxon>
        <taxon>Glycomyces</taxon>
    </lineage>
</organism>
<evidence type="ECO:0000313" key="3">
    <source>
        <dbReference type="Proteomes" id="UP000198949"/>
    </source>
</evidence>
<protein>
    <recommendedName>
        <fullName evidence="4">DUF4386 domain-containing protein</fullName>
    </recommendedName>
</protein>
<reference evidence="3" key="1">
    <citation type="submission" date="2016-10" db="EMBL/GenBank/DDBJ databases">
        <authorList>
            <person name="Varghese N."/>
            <person name="Submissions S."/>
        </authorList>
    </citation>
    <scope>NUCLEOTIDE SEQUENCE [LARGE SCALE GENOMIC DNA]</scope>
    <source>
        <strain evidence="3">CGMCC 4.3516</strain>
    </source>
</reference>
<dbReference type="RefSeq" id="WP_091031344.1">
    <property type="nucleotide sequence ID" value="NZ_FNAD01000003.1"/>
</dbReference>
<accession>A0A1G6U9T4</accession>
<dbReference type="AlphaFoldDB" id="A0A1G6U9T4"/>
<feature type="transmembrane region" description="Helical" evidence="1">
    <location>
        <begin position="56"/>
        <end position="80"/>
    </location>
</feature>
<keyword evidence="3" id="KW-1185">Reference proteome</keyword>